<dbReference type="KEGG" id="mclo:DK849_02680"/>
<organism evidence="1 2">
    <name type="scientific">Metamycoplasma cloacale</name>
    <dbReference type="NCBI Taxonomy" id="92401"/>
    <lineage>
        <taxon>Bacteria</taxon>
        <taxon>Bacillati</taxon>
        <taxon>Mycoplasmatota</taxon>
        <taxon>Mycoplasmoidales</taxon>
        <taxon>Metamycoplasmataceae</taxon>
        <taxon>Metamycoplasma</taxon>
    </lineage>
</organism>
<evidence type="ECO:0000313" key="1">
    <source>
        <dbReference type="EMBL" id="AWX42951.1"/>
    </source>
</evidence>
<dbReference type="InterPro" id="IPR043100">
    <property type="entry name" value="CypI_dom_II"/>
</dbReference>
<dbReference type="PROSITE" id="PS51257">
    <property type="entry name" value="PROKAR_LIPOPROTEIN"/>
    <property type="match status" value="1"/>
</dbReference>
<reference evidence="2" key="1">
    <citation type="submission" date="2018-06" db="EMBL/GenBank/DDBJ databases">
        <title>Complete genome sequences of Mycoplasma anatis, M. anseris and M. cloacale type strains.</title>
        <authorList>
            <person name="Grozner D."/>
            <person name="Forro B."/>
            <person name="Sulyok K.M."/>
            <person name="Marton S."/>
            <person name="Kreizinger Z."/>
            <person name="Banyai K."/>
            <person name="Gyuranecz M."/>
        </authorList>
    </citation>
    <scope>NUCLEOTIDE SEQUENCE [LARGE SCALE GENOMIC DNA]</scope>
    <source>
        <strain evidence="2">NCTC 10199</strain>
    </source>
</reference>
<dbReference type="Gene3D" id="3.40.190.190">
    <property type="entry name" value="CypI, domain 2"/>
    <property type="match status" value="1"/>
</dbReference>
<dbReference type="Proteomes" id="UP000249865">
    <property type="component" value="Chromosome"/>
</dbReference>
<dbReference type="InterPro" id="IPR043099">
    <property type="entry name" value="CypI_dom_I"/>
</dbReference>
<dbReference type="NCBIfam" id="NF045838">
    <property type="entry name" value="MG289_thiam_LP"/>
    <property type="match status" value="1"/>
</dbReference>
<dbReference type="Gene3D" id="3.40.190.180">
    <property type="entry name" value="Cypl, domain I"/>
    <property type="match status" value="1"/>
</dbReference>
<evidence type="ECO:0000313" key="2">
    <source>
        <dbReference type="Proteomes" id="UP000249865"/>
    </source>
</evidence>
<protein>
    <submittedName>
        <fullName evidence="1">Alkylphosphonate ABC transporter substrate-binidng protein</fullName>
    </submittedName>
</protein>
<gene>
    <name evidence="1" type="ORF">DK849_02680</name>
</gene>
<proteinExistence type="predicted"/>
<accession>A0A2Z4LMB4</accession>
<dbReference type="Pfam" id="PF06646">
    <property type="entry name" value="CypI"/>
    <property type="match status" value="1"/>
</dbReference>
<keyword evidence="2" id="KW-1185">Reference proteome</keyword>
<sequence>MKFFKLFSIISPMVSITPLTIACNDTKEHKVLNFAVIQPWYGDNDISFFNKIEEEYNKLKTDDMQDIKFNISFNAENIDLLASIRKGSADLAIVTSALYDDLPEIEKQTIKPFMQTQTTAFKFDKEGMTDKEIINTTESLFNAKPFVEWNDSEYQWDGNKYNFFYDNEGLSDFYRGAIWIWGNPETLGKLKEAWDNKDYDQFINYGIQTGKESSASKYLEQEKLFVKHFNKTGNEFKSFAFDKIRRSDKYKVGNAKELSEGPNMNYHIVFDELGSFAYTHNYKKLNDGSIQKRDYFRPKIANTELKLLAVTDKIYYNKFVLNTKKMNDKEIKLLQDCIINVKQAGYDNYGPRVGFNGYKRI</sequence>
<dbReference type="RefSeq" id="WP_029330132.1">
    <property type="nucleotide sequence ID" value="NZ_CP030103.1"/>
</dbReference>
<dbReference type="InterPro" id="IPR010592">
    <property type="entry name" value="CypI"/>
</dbReference>
<dbReference type="OrthoDB" id="401239at2"/>
<name>A0A2Z4LMB4_9BACT</name>
<dbReference type="AlphaFoldDB" id="A0A2Z4LMB4"/>
<dbReference type="EMBL" id="CP030103">
    <property type="protein sequence ID" value="AWX42951.1"/>
    <property type="molecule type" value="Genomic_DNA"/>
</dbReference>